<evidence type="ECO:0000259" key="1">
    <source>
        <dbReference type="Pfam" id="PF01738"/>
    </source>
</evidence>
<dbReference type="PANTHER" id="PTHR17630:SF105">
    <property type="entry name" value="DIENELACTONE HYDROLASE FAMILY PROTEIN (AFU_ORTHOLOGUE AFUA_4G08790)"/>
    <property type="match status" value="1"/>
</dbReference>
<dbReference type="EMBL" id="LASV01000575">
    <property type="protein sequence ID" value="KKA17707.1"/>
    <property type="molecule type" value="Genomic_DNA"/>
</dbReference>
<name>A0A0F4YHG7_RASE3</name>
<evidence type="ECO:0000313" key="2">
    <source>
        <dbReference type="EMBL" id="KKA17707.1"/>
    </source>
</evidence>
<organism evidence="2 3">
    <name type="scientific">Rasamsonia emersonii (strain ATCC 16479 / CBS 393.64 / IMI 116815)</name>
    <dbReference type="NCBI Taxonomy" id="1408163"/>
    <lineage>
        <taxon>Eukaryota</taxon>
        <taxon>Fungi</taxon>
        <taxon>Dikarya</taxon>
        <taxon>Ascomycota</taxon>
        <taxon>Pezizomycotina</taxon>
        <taxon>Eurotiomycetes</taxon>
        <taxon>Eurotiomycetidae</taxon>
        <taxon>Eurotiales</taxon>
        <taxon>Trichocomaceae</taxon>
        <taxon>Rasamsonia</taxon>
    </lineage>
</organism>
<dbReference type="GeneID" id="25320612"/>
<dbReference type="Gene3D" id="3.40.50.1820">
    <property type="entry name" value="alpha/beta hydrolase"/>
    <property type="match status" value="1"/>
</dbReference>
<dbReference type="AlphaFoldDB" id="A0A0F4YHG7"/>
<gene>
    <name evidence="2" type="ORF">T310_8352</name>
</gene>
<protein>
    <submittedName>
        <fullName evidence="2">Dienelactone hydrolase family protein</fullName>
    </submittedName>
</protein>
<keyword evidence="2" id="KW-0378">Hydrolase</keyword>
<accession>A0A0F4YHG7</accession>
<dbReference type="InterPro" id="IPR029058">
    <property type="entry name" value="AB_hydrolase_fold"/>
</dbReference>
<proteinExistence type="predicted"/>
<dbReference type="SUPFAM" id="SSF53474">
    <property type="entry name" value="alpha/beta-Hydrolases"/>
    <property type="match status" value="1"/>
</dbReference>
<sequence length="281" mass="31102">MSCPACFSGHVHDGSLKGQITKLHGLDAYVSEPVEGKPVKGIVIIVPDAFGWEFVNNRILADHYAEKGNYKVYLPDFMKGKATPVWALEVIPKLLSGKGLLNWLLKPYYLFRTLQAVVPFMISNSFSKSWPIIESFFTAVRQNEGSNLPVGAAGFCWGGKHVVNLAHGSQTADGKPLIDAGFTGHPSLLKIPDEIEKIKIPVSFALGEKDMTLKMPQIQQIQKVVDAQPEDQKGEVKVYNGAGHGFCVRADHVLQDQEQAATEAEDQAVDWFNRHFQKLPY</sequence>
<dbReference type="STRING" id="1408163.A0A0F4YHG7"/>
<evidence type="ECO:0000313" key="3">
    <source>
        <dbReference type="Proteomes" id="UP000053958"/>
    </source>
</evidence>
<dbReference type="Proteomes" id="UP000053958">
    <property type="component" value="Unassembled WGS sequence"/>
</dbReference>
<feature type="domain" description="Dienelactone hydrolase" evidence="1">
    <location>
        <begin position="26"/>
        <end position="275"/>
    </location>
</feature>
<dbReference type="Pfam" id="PF01738">
    <property type="entry name" value="DLH"/>
    <property type="match status" value="1"/>
</dbReference>
<reference evidence="2 3" key="1">
    <citation type="submission" date="2015-04" db="EMBL/GenBank/DDBJ databases">
        <authorList>
            <person name="Heijne W.H."/>
            <person name="Fedorova N.D."/>
            <person name="Nierman W.C."/>
            <person name="Vollebregt A.W."/>
            <person name="Zhao Z."/>
            <person name="Wu L."/>
            <person name="Kumar M."/>
            <person name="Stam H."/>
            <person name="van den Berg M.A."/>
            <person name="Pel H.J."/>
        </authorList>
    </citation>
    <scope>NUCLEOTIDE SEQUENCE [LARGE SCALE GENOMIC DNA]</scope>
    <source>
        <strain evidence="2 3">CBS 393.64</strain>
    </source>
</reference>
<keyword evidence="3" id="KW-1185">Reference proteome</keyword>
<dbReference type="OrthoDB" id="17560at2759"/>
<dbReference type="InterPro" id="IPR002925">
    <property type="entry name" value="Dienelactn_hydro"/>
</dbReference>
<dbReference type="GO" id="GO:0016787">
    <property type="term" value="F:hydrolase activity"/>
    <property type="evidence" value="ECO:0007669"/>
    <property type="project" value="UniProtKB-KW"/>
</dbReference>
<comment type="caution">
    <text evidence="2">The sequence shown here is derived from an EMBL/GenBank/DDBJ whole genome shotgun (WGS) entry which is preliminary data.</text>
</comment>
<dbReference type="RefSeq" id="XP_013324319.1">
    <property type="nucleotide sequence ID" value="XM_013468865.1"/>
</dbReference>
<dbReference type="PANTHER" id="PTHR17630">
    <property type="entry name" value="DIENELACTONE HYDROLASE"/>
    <property type="match status" value="1"/>
</dbReference>